<feature type="signal peptide" evidence="2">
    <location>
        <begin position="1"/>
        <end position="22"/>
    </location>
</feature>
<dbReference type="InterPro" id="IPR036186">
    <property type="entry name" value="Serpin_sf"/>
</dbReference>
<dbReference type="EMBL" id="CP036281">
    <property type="protein sequence ID" value="QDU80137.1"/>
    <property type="molecule type" value="Genomic_DNA"/>
</dbReference>
<evidence type="ECO:0000259" key="3">
    <source>
        <dbReference type="SMART" id="SM00093"/>
    </source>
</evidence>
<dbReference type="CDD" id="cd19590">
    <property type="entry name" value="serpin_thermopin-like"/>
    <property type="match status" value="1"/>
</dbReference>
<accession>A0A518CLP9</accession>
<keyword evidence="2" id="KW-0732">Signal</keyword>
<dbReference type="AlphaFoldDB" id="A0A518CLP9"/>
<name>A0A518CLP9_9PLAN</name>
<sequence length="431" mass="48865" precursor="true">MRTLRNTGYCLVLISLGMTIFADPVEAKQPRLVPKLINSNSEPRGNKIFISEETQQVVRSSNQFAFDLYQQVRQQKGNLFFSPASISTALAMTYGGAEGLTEREMASVLHLSKHQNAHEGFSTLLSLLNSKGSHNGYSLCTANRLWGHKEFQLESDFLQLTRIKYRAELETLDFSEPEQARKAINEWVKQETQHKIVDLIGSGVLDPDTKIVLTNAIHFEGKWSSAFRKESTRKSPFHLTPANKVYVPTMQQQEKFWYTRNEDAEILSIPYQDQELSIVVILPINTDGLSTLEDKLTLGRFNEWMRQLQRDRPVNTRIPKFMMRSQFRLSDALKSLGMKSAFSNGADFSAMSQRQELKISNVIHQAFIEVDEKGTEAAAATAVINSYAPSGPGKQGKPVLTFHADHPFLFLIRDHRTGAVLFFGRVEQPEY</sequence>
<keyword evidence="5" id="KW-1185">Reference proteome</keyword>
<dbReference type="GO" id="GO:0004867">
    <property type="term" value="F:serine-type endopeptidase inhibitor activity"/>
    <property type="evidence" value="ECO:0007669"/>
    <property type="project" value="InterPro"/>
</dbReference>
<dbReference type="KEGG" id="plon:Pla110_18600"/>
<proteinExistence type="inferred from homology"/>
<dbReference type="PROSITE" id="PS00284">
    <property type="entry name" value="SERPIN"/>
    <property type="match status" value="1"/>
</dbReference>
<dbReference type="InterPro" id="IPR023795">
    <property type="entry name" value="Serpin_CS"/>
</dbReference>
<comment type="similarity">
    <text evidence="1">Belongs to the serpin family.</text>
</comment>
<dbReference type="GO" id="GO:0005615">
    <property type="term" value="C:extracellular space"/>
    <property type="evidence" value="ECO:0007669"/>
    <property type="project" value="InterPro"/>
</dbReference>
<dbReference type="Gene3D" id="3.30.497.10">
    <property type="entry name" value="Antithrombin, subunit I, domain 2"/>
    <property type="match status" value="1"/>
</dbReference>
<reference evidence="4 5" key="1">
    <citation type="submission" date="2019-02" db="EMBL/GenBank/DDBJ databases">
        <title>Deep-cultivation of Planctomycetes and their phenomic and genomic characterization uncovers novel biology.</title>
        <authorList>
            <person name="Wiegand S."/>
            <person name="Jogler M."/>
            <person name="Boedeker C."/>
            <person name="Pinto D."/>
            <person name="Vollmers J."/>
            <person name="Rivas-Marin E."/>
            <person name="Kohn T."/>
            <person name="Peeters S.H."/>
            <person name="Heuer A."/>
            <person name="Rast P."/>
            <person name="Oberbeckmann S."/>
            <person name="Bunk B."/>
            <person name="Jeske O."/>
            <person name="Meyerdierks A."/>
            <person name="Storesund J.E."/>
            <person name="Kallscheuer N."/>
            <person name="Luecker S."/>
            <person name="Lage O.M."/>
            <person name="Pohl T."/>
            <person name="Merkel B.J."/>
            <person name="Hornburger P."/>
            <person name="Mueller R.-W."/>
            <person name="Bruemmer F."/>
            <person name="Labrenz M."/>
            <person name="Spormann A.M."/>
            <person name="Op den Camp H."/>
            <person name="Overmann J."/>
            <person name="Amann R."/>
            <person name="Jetten M.S.M."/>
            <person name="Mascher T."/>
            <person name="Medema M.H."/>
            <person name="Devos D.P."/>
            <person name="Kaster A.-K."/>
            <person name="Ovreas L."/>
            <person name="Rohde M."/>
            <person name="Galperin M.Y."/>
            <person name="Jogler C."/>
        </authorList>
    </citation>
    <scope>NUCLEOTIDE SEQUENCE [LARGE SCALE GENOMIC DNA]</scope>
    <source>
        <strain evidence="4 5">Pla110</strain>
    </source>
</reference>
<organism evidence="4 5">
    <name type="scientific">Polystyrenella longa</name>
    <dbReference type="NCBI Taxonomy" id="2528007"/>
    <lineage>
        <taxon>Bacteria</taxon>
        <taxon>Pseudomonadati</taxon>
        <taxon>Planctomycetota</taxon>
        <taxon>Planctomycetia</taxon>
        <taxon>Planctomycetales</taxon>
        <taxon>Planctomycetaceae</taxon>
        <taxon>Polystyrenella</taxon>
    </lineage>
</organism>
<dbReference type="Gene3D" id="2.30.39.10">
    <property type="entry name" value="Alpha-1-antitrypsin, domain 1"/>
    <property type="match status" value="2"/>
</dbReference>
<dbReference type="OrthoDB" id="9764871at2"/>
<feature type="chain" id="PRO_5022237064" evidence="2">
    <location>
        <begin position="23"/>
        <end position="431"/>
    </location>
</feature>
<protein>
    <submittedName>
        <fullName evidence="4">Serpin (Serine protease inhibitor)</fullName>
    </submittedName>
</protein>
<dbReference type="InterPro" id="IPR023796">
    <property type="entry name" value="Serpin_dom"/>
</dbReference>
<dbReference type="InterPro" id="IPR042178">
    <property type="entry name" value="Serpin_sf_1"/>
</dbReference>
<dbReference type="SUPFAM" id="SSF56574">
    <property type="entry name" value="Serpins"/>
    <property type="match status" value="1"/>
</dbReference>
<feature type="domain" description="Serpin" evidence="3">
    <location>
        <begin position="66"/>
        <end position="429"/>
    </location>
</feature>
<evidence type="ECO:0000313" key="4">
    <source>
        <dbReference type="EMBL" id="QDU80137.1"/>
    </source>
</evidence>
<evidence type="ECO:0000256" key="2">
    <source>
        <dbReference type="SAM" id="SignalP"/>
    </source>
</evidence>
<dbReference type="Pfam" id="PF00079">
    <property type="entry name" value="Serpin"/>
    <property type="match status" value="1"/>
</dbReference>
<dbReference type="InterPro" id="IPR000215">
    <property type="entry name" value="Serpin_fam"/>
</dbReference>
<dbReference type="PANTHER" id="PTHR11461">
    <property type="entry name" value="SERINE PROTEASE INHIBITOR, SERPIN"/>
    <property type="match status" value="1"/>
</dbReference>
<dbReference type="Proteomes" id="UP000317178">
    <property type="component" value="Chromosome"/>
</dbReference>
<dbReference type="PANTHER" id="PTHR11461:SF211">
    <property type="entry name" value="GH10112P-RELATED"/>
    <property type="match status" value="1"/>
</dbReference>
<dbReference type="SMART" id="SM00093">
    <property type="entry name" value="SERPIN"/>
    <property type="match status" value="1"/>
</dbReference>
<dbReference type="InterPro" id="IPR042185">
    <property type="entry name" value="Serpin_sf_2"/>
</dbReference>
<evidence type="ECO:0000256" key="1">
    <source>
        <dbReference type="RuleBase" id="RU000411"/>
    </source>
</evidence>
<gene>
    <name evidence="4" type="ORF">Pla110_18600</name>
</gene>
<evidence type="ECO:0000313" key="5">
    <source>
        <dbReference type="Proteomes" id="UP000317178"/>
    </source>
</evidence>